<gene>
    <name evidence="2" type="ORF">Q5H93_23355</name>
</gene>
<comment type="caution">
    <text evidence="2">The sequence shown here is derived from an EMBL/GenBank/DDBJ whole genome shotgun (WGS) entry which is preliminary data.</text>
</comment>
<keyword evidence="1" id="KW-1133">Transmembrane helix</keyword>
<protein>
    <submittedName>
        <fullName evidence="2">Uncharacterized protein</fullName>
    </submittedName>
</protein>
<keyword evidence="1" id="KW-0812">Transmembrane</keyword>
<keyword evidence="1" id="KW-0472">Membrane</keyword>
<proteinExistence type="predicted"/>
<name>A0ABT9BMF1_9BACT</name>
<dbReference type="EMBL" id="JAUQSY010000024">
    <property type="protein sequence ID" value="MDO7877693.1"/>
    <property type="molecule type" value="Genomic_DNA"/>
</dbReference>
<keyword evidence="3" id="KW-1185">Reference proteome</keyword>
<reference evidence="2" key="1">
    <citation type="submission" date="2023-07" db="EMBL/GenBank/DDBJ databases">
        <authorList>
            <person name="Kim M.K."/>
        </authorList>
    </citation>
    <scope>NUCLEOTIDE SEQUENCE</scope>
    <source>
        <strain evidence="2">ASUV-10-1</strain>
    </source>
</reference>
<feature type="transmembrane region" description="Helical" evidence="1">
    <location>
        <begin position="7"/>
        <end position="27"/>
    </location>
</feature>
<evidence type="ECO:0000256" key="1">
    <source>
        <dbReference type="SAM" id="Phobius"/>
    </source>
</evidence>
<dbReference type="Proteomes" id="UP001176429">
    <property type="component" value="Unassembled WGS sequence"/>
</dbReference>
<organism evidence="2 3">
    <name type="scientific">Hymenobacter aranciens</name>
    <dbReference type="NCBI Taxonomy" id="3063996"/>
    <lineage>
        <taxon>Bacteria</taxon>
        <taxon>Pseudomonadati</taxon>
        <taxon>Bacteroidota</taxon>
        <taxon>Cytophagia</taxon>
        <taxon>Cytophagales</taxon>
        <taxon>Hymenobacteraceae</taxon>
        <taxon>Hymenobacter</taxon>
    </lineage>
</organism>
<sequence length="435" mass="47555">MKRQQAWGSWWPAGVAGLLLALGGGWLGRKLPPPVQPLAVTDSLTAATQETGAVARVDTAASAPTPADTASGCYSGPLRFVGGSPATRRPWQLRRYVGTVGGQPATALLRWQNPDSVSGSFYFHRAGAAYTLQPAAGSRPGRPMLAVSRHDLSIGDSSAGRWQLPDRPGAVLRGTWHAATGHRPFVLRESYAGAVRLTIETTYLTGGWSTAWEPDYEGCPHVPTVRHEFLHLSGGRDGVPAALRSRLSPGPAARRRTTQLVRDAAARVAVGLNVQLNDFGLLSYTTTTEYYSYDTGRLFEESAGSSLLDLVGGQAWPLDRLLLPGSWLPVRRLAAWHLRRDAYFGDIEWEWQRASPAAAYDTTYRYESWKQPDLAPRPWTWVLTGAGLELTYGYETLNALNARGWDTVLIPYAELRPLLRPGTPLARMLAARGMW</sequence>
<accession>A0ABT9BMF1</accession>
<evidence type="ECO:0000313" key="2">
    <source>
        <dbReference type="EMBL" id="MDO7877693.1"/>
    </source>
</evidence>
<dbReference type="RefSeq" id="WP_305009148.1">
    <property type="nucleotide sequence ID" value="NZ_JAUQSY010000024.1"/>
</dbReference>
<evidence type="ECO:0000313" key="3">
    <source>
        <dbReference type="Proteomes" id="UP001176429"/>
    </source>
</evidence>